<organism evidence="1 2">
    <name type="scientific">Gossypium harknessii</name>
    <dbReference type="NCBI Taxonomy" id="34285"/>
    <lineage>
        <taxon>Eukaryota</taxon>
        <taxon>Viridiplantae</taxon>
        <taxon>Streptophyta</taxon>
        <taxon>Embryophyta</taxon>
        <taxon>Tracheophyta</taxon>
        <taxon>Spermatophyta</taxon>
        <taxon>Magnoliopsida</taxon>
        <taxon>eudicotyledons</taxon>
        <taxon>Gunneridae</taxon>
        <taxon>Pentapetalae</taxon>
        <taxon>rosids</taxon>
        <taxon>malvids</taxon>
        <taxon>Malvales</taxon>
        <taxon>Malvaceae</taxon>
        <taxon>Malvoideae</taxon>
        <taxon>Gossypium</taxon>
    </lineage>
</organism>
<reference evidence="1 2" key="1">
    <citation type="journal article" date="2019" name="Genome Biol. Evol.">
        <title>Insights into the evolution of the New World diploid cottons (Gossypium, subgenus Houzingenia) based on genome sequencing.</title>
        <authorList>
            <person name="Grover C.E."/>
            <person name="Arick M.A. 2nd"/>
            <person name="Thrash A."/>
            <person name="Conover J.L."/>
            <person name="Sanders W.S."/>
            <person name="Peterson D.G."/>
            <person name="Frelichowski J.E."/>
            <person name="Scheffler J.A."/>
            <person name="Scheffler B.E."/>
            <person name="Wendel J.F."/>
        </authorList>
    </citation>
    <scope>NUCLEOTIDE SEQUENCE [LARGE SCALE GENOMIC DNA]</scope>
    <source>
        <strain evidence="1">0</strain>
        <tissue evidence="1">Leaf</tissue>
    </source>
</reference>
<evidence type="ECO:0008006" key="3">
    <source>
        <dbReference type="Google" id="ProtNLM"/>
    </source>
</evidence>
<gene>
    <name evidence="1" type="ORF">Gohar_024886</name>
</gene>
<name>A0A7J9HIH3_9ROSI</name>
<dbReference type="OrthoDB" id="998371at2759"/>
<dbReference type="AlphaFoldDB" id="A0A7J9HIH3"/>
<feature type="non-terminal residue" evidence="1">
    <location>
        <position position="1"/>
    </location>
</feature>
<keyword evidence="2" id="KW-1185">Reference proteome</keyword>
<dbReference type="EMBL" id="JABFAD010000009">
    <property type="protein sequence ID" value="MBA0809214.1"/>
    <property type="molecule type" value="Genomic_DNA"/>
</dbReference>
<evidence type="ECO:0000313" key="1">
    <source>
        <dbReference type="EMBL" id="MBA0809214.1"/>
    </source>
</evidence>
<protein>
    <recommendedName>
        <fullName evidence="3">Reverse transcriptase zinc-binding domain-containing protein</fullName>
    </recommendedName>
</protein>
<proteinExistence type="predicted"/>
<comment type="caution">
    <text evidence="1">The sequence shown here is derived from an EMBL/GenBank/DDBJ whole genome shotgun (WGS) entry which is preliminary data.</text>
</comment>
<sequence length="92" mass="10750">DYPRCGAGNETLLHSLRDCPTSTTILSISGLDNNIILKEHKCCIDWLEDMIRVLDKRATVDLMATLWNNWNKRNNFIFQRKEEEGQVVWDRA</sequence>
<accession>A0A7J9HIH3</accession>
<evidence type="ECO:0000313" key="2">
    <source>
        <dbReference type="Proteomes" id="UP000593560"/>
    </source>
</evidence>
<dbReference type="Proteomes" id="UP000593560">
    <property type="component" value="Unassembled WGS sequence"/>
</dbReference>